<accession>A0A699YNJ3</accession>
<dbReference type="GO" id="GO:0030286">
    <property type="term" value="C:dynein complex"/>
    <property type="evidence" value="ECO:0007669"/>
    <property type="project" value="InterPro"/>
</dbReference>
<evidence type="ECO:0000313" key="3">
    <source>
        <dbReference type="EMBL" id="GFH08364.1"/>
    </source>
</evidence>
<proteinExistence type="predicted"/>
<dbReference type="GO" id="GO:0051959">
    <property type="term" value="F:dynein light intermediate chain binding"/>
    <property type="evidence" value="ECO:0007669"/>
    <property type="project" value="InterPro"/>
</dbReference>
<name>A0A699YNJ3_HAELA</name>
<sequence>MDARCNLVNPGIQGLTPEQLSALPPSATRWHLFADPLTGKTCLFVPNGMTVALQHVAALASRAGLHPLLLGPVGSGVNTLLRHLLASAEPWPQLRKDVVGLALHPLSQPTELNDLLSWRLVAGRPGHLRPTLGHQLVLLVNDLSMAVQATPTSASLQPHGSVPSLALGKGLDAEEGQGVAVSLPCLEWLRQVLNGRCMVGRLSGQPASLSLQGVSLMASSSPVYLMSGPQQTSPRVWRCTHPLHINAAATADLGSAQYSAAVAGPLASSWMPAGAATGGAALLHGHPALLATFSHTELFQAAAHHTLLRLATGHARVPELLAIGPLGVVKAAKVLSIALDKLLGCVRALAHKELLPGGWALTPGCLADVALRTSAAADEAPRGAWGMAQVVQRFMFECGQEVSFALHEADASSRDVLSRVLLFTMGRELGALLTGKFDNVLKDQPSIRWAPSPVHPAASKLDDTAPSQTEASQDPADQASNQAHAAPTFEPAVAVAFLEGGPSSGDATASSKAGLPGPKDLSGGKVHHEVVQPSLNNTLLGQSNSEAKPAESKAVEGALFEGLRVLMASKDVKASLQGGLDSFTPRESLVGLSAPGLDPASRPLGAQAMPGSLSRKASLLHKPSLARASSQRLLIGLQSTTSMRLPNSLSATMTQRHLAHEHGGDLAAGRVLAKREEEASRHRQLLASLARLIHCVRVVLVASPDQAETVSLSAPCLAARLTRLTLPTPTTQQQVADMMEVLARLHGAQLKLLRAQQSALWMSLQKLSMGHAHTVVDAQHKLRVLSSYEGQVARELQTQSALVEQHNTVVTAVTEEIDAALDSAQRRYRQALQEVSGLTENELAELRSYTHPPERVRMVLMAVATLFELPTDWRAAQKLL</sequence>
<feature type="region of interest" description="Disordered" evidence="2">
    <location>
        <begin position="448"/>
        <end position="484"/>
    </location>
</feature>
<dbReference type="Proteomes" id="UP000485058">
    <property type="component" value="Unassembled WGS sequence"/>
</dbReference>
<feature type="non-terminal residue" evidence="3">
    <location>
        <position position="880"/>
    </location>
</feature>
<feature type="coiled-coil region" evidence="1">
    <location>
        <begin position="814"/>
        <end position="841"/>
    </location>
</feature>
<reference evidence="3 4" key="1">
    <citation type="submission" date="2020-02" db="EMBL/GenBank/DDBJ databases">
        <title>Draft genome sequence of Haematococcus lacustris strain NIES-144.</title>
        <authorList>
            <person name="Morimoto D."/>
            <person name="Nakagawa S."/>
            <person name="Yoshida T."/>
            <person name="Sawayama S."/>
        </authorList>
    </citation>
    <scope>NUCLEOTIDE SEQUENCE [LARGE SCALE GENOMIC DNA]</scope>
    <source>
        <strain evidence="3 4">NIES-144</strain>
    </source>
</reference>
<dbReference type="GO" id="GO:0008569">
    <property type="term" value="F:minus-end-directed microtubule motor activity"/>
    <property type="evidence" value="ECO:0007669"/>
    <property type="project" value="TreeGrafter"/>
</dbReference>
<dbReference type="GO" id="GO:0097729">
    <property type="term" value="C:9+2 motile cilium"/>
    <property type="evidence" value="ECO:0007669"/>
    <property type="project" value="TreeGrafter"/>
</dbReference>
<dbReference type="PANTHER" id="PTHR10676">
    <property type="entry name" value="DYNEIN HEAVY CHAIN FAMILY PROTEIN"/>
    <property type="match status" value="1"/>
</dbReference>
<evidence type="ECO:0000256" key="2">
    <source>
        <dbReference type="SAM" id="MobiDB-lite"/>
    </source>
</evidence>
<evidence type="ECO:0000313" key="4">
    <source>
        <dbReference type="Proteomes" id="UP000485058"/>
    </source>
</evidence>
<keyword evidence="1" id="KW-0175">Coiled coil</keyword>
<evidence type="ECO:0000256" key="1">
    <source>
        <dbReference type="SAM" id="Coils"/>
    </source>
</evidence>
<dbReference type="Gene3D" id="3.40.50.300">
    <property type="entry name" value="P-loop containing nucleotide triphosphate hydrolases"/>
    <property type="match status" value="1"/>
</dbReference>
<feature type="region of interest" description="Disordered" evidence="2">
    <location>
        <begin position="500"/>
        <end position="525"/>
    </location>
</feature>
<gene>
    <name evidence="3" type="ORF">HaLaN_03311</name>
</gene>
<dbReference type="GO" id="GO:0060294">
    <property type="term" value="P:cilium movement involved in cell motility"/>
    <property type="evidence" value="ECO:0007669"/>
    <property type="project" value="TreeGrafter"/>
</dbReference>
<dbReference type="InterPro" id="IPR027417">
    <property type="entry name" value="P-loop_NTPase"/>
</dbReference>
<protein>
    <submittedName>
        <fullName evidence="3">Uncharacterized protein</fullName>
    </submittedName>
</protein>
<organism evidence="3 4">
    <name type="scientific">Haematococcus lacustris</name>
    <name type="common">Green alga</name>
    <name type="synonym">Haematococcus pluvialis</name>
    <dbReference type="NCBI Taxonomy" id="44745"/>
    <lineage>
        <taxon>Eukaryota</taxon>
        <taxon>Viridiplantae</taxon>
        <taxon>Chlorophyta</taxon>
        <taxon>core chlorophytes</taxon>
        <taxon>Chlorophyceae</taxon>
        <taxon>CS clade</taxon>
        <taxon>Chlamydomonadales</taxon>
        <taxon>Haematococcaceae</taxon>
        <taxon>Haematococcus</taxon>
    </lineage>
</organism>
<dbReference type="AlphaFoldDB" id="A0A699YNJ3"/>
<dbReference type="Gene3D" id="1.20.920.20">
    <property type="match status" value="1"/>
</dbReference>
<comment type="caution">
    <text evidence="3">The sequence shown here is derived from an EMBL/GenBank/DDBJ whole genome shotgun (WGS) entry which is preliminary data.</text>
</comment>
<dbReference type="InterPro" id="IPR026983">
    <property type="entry name" value="DHC"/>
</dbReference>
<keyword evidence="4" id="KW-1185">Reference proteome</keyword>
<dbReference type="GO" id="GO:0045505">
    <property type="term" value="F:dynein intermediate chain binding"/>
    <property type="evidence" value="ECO:0007669"/>
    <property type="project" value="InterPro"/>
</dbReference>
<feature type="non-terminal residue" evidence="3">
    <location>
        <position position="1"/>
    </location>
</feature>
<dbReference type="PANTHER" id="PTHR10676:SF398">
    <property type="entry name" value="DYNEIN HEAVY CHAIN"/>
    <property type="match status" value="1"/>
</dbReference>
<dbReference type="EMBL" id="BLLF01000156">
    <property type="protein sequence ID" value="GFH08364.1"/>
    <property type="molecule type" value="Genomic_DNA"/>
</dbReference>